<keyword evidence="3 6" id="KW-0808">Transferase</keyword>
<keyword evidence="2" id="KW-0328">Glycosyltransferase</keyword>
<dbReference type="InterPro" id="IPR029044">
    <property type="entry name" value="Nucleotide-diphossugar_trans"/>
</dbReference>
<dbReference type="PANTHER" id="PTHR43630:SF1">
    <property type="entry name" value="POLY-BETA-1,6-N-ACETYL-D-GLUCOSAMINE SYNTHASE"/>
    <property type="match status" value="1"/>
</dbReference>
<feature type="transmembrane region" description="Helical" evidence="4">
    <location>
        <begin position="6"/>
        <end position="28"/>
    </location>
</feature>
<dbReference type="OrthoDB" id="9766299at2"/>
<proteinExistence type="inferred from homology"/>
<accession>I3IR63</accession>
<keyword evidence="7" id="KW-1185">Reference proteome</keyword>
<dbReference type="Pfam" id="PF00535">
    <property type="entry name" value="Glycos_transf_2"/>
    <property type="match status" value="1"/>
</dbReference>
<feature type="transmembrane region" description="Helical" evidence="4">
    <location>
        <begin position="290"/>
        <end position="313"/>
    </location>
</feature>
<dbReference type="STRING" id="247490.KSU1_D0899"/>
<name>I3IR63_9BACT</name>
<dbReference type="AlphaFoldDB" id="I3IR63"/>
<comment type="similarity">
    <text evidence="1">Belongs to the glycosyltransferase 2 family.</text>
</comment>
<evidence type="ECO:0000256" key="3">
    <source>
        <dbReference type="ARBA" id="ARBA00022679"/>
    </source>
</evidence>
<feature type="domain" description="Glycosyltransferase 2-like" evidence="5">
    <location>
        <begin position="49"/>
        <end position="210"/>
    </location>
</feature>
<sequence length="417" mass="47960">MIIFIAIYFICFLFIWWGYCGSIMVYFLTARLKKQKTVTVNDDFPIVTLVIPCFNEASWIQAKIENTRLLNYPHDRLLVIFADGGSTDATVQLITDGIKELPWMRLLISPRKGKIQQLNHALLCSKGEIIMNSDVDGILEKDAIMNIAQEFMYDKEVGVVGAFVFPENTIPIERQFWMMQNKSRLLETEVFSSSIVIAVCYAFRRSIIREFPDDVIADDIFLPFFANMNGYKTIYSQKAVAYEARCPENIWELLQHKFRKCNAYIIELLRFLHKSAYMPLRWKMIYYTKLLQLLFLPWFLVLFFLMTTSFIILKNYEPLYYLYGIGGISLIIASFMMRSVRVPHGIPKPGGFIVAGVTFFISNAIQIAGAVTFPFYRQSSSYEKLKGKEGKMDSLENSTEDKGVQAAIHSPNGVTCL</sequence>
<reference evidence="6 7" key="1">
    <citation type="journal article" date="2012" name="FEBS Lett.">
        <title>Anammox organism KSU-1 expresses a NirK-type copper-containing nitrite reductase instead of a NirS-type with cytochrome cd1.</title>
        <authorList>
            <person name="Hira D."/>
            <person name="Toh H."/>
            <person name="Migita C.T."/>
            <person name="Okubo H."/>
            <person name="Nishiyama T."/>
            <person name="Hattori M."/>
            <person name="Furukawa K."/>
            <person name="Fujii T."/>
        </authorList>
    </citation>
    <scope>NUCLEOTIDE SEQUENCE [LARGE SCALE GENOMIC DNA]</scope>
</reference>
<gene>
    <name evidence="6" type="ORF">KSU1_D0899</name>
</gene>
<comment type="caution">
    <text evidence="6">The sequence shown here is derived from an EMBL/GenBank/DDBJ whole genome shotgun (WGS) entry which is preliminary data.</text>
</comment>
<feature type="transmembrane region" description="Helical" evidence="4">
    <location>
        <begin position="352"/>
        <end position="376"/>
    </location>
</feature>
<keyword evidence="4" id="KW-0472">Membrane</keyword>
<organism evidence="6 7">
    <name type="scientific">Candidatus Jettenia caeni</name>
    <dbReference type="NCBI Taxonomy" id="247490"/>
    <lineage>
        <taxon>Bacteria</taxon>
        <taxon>Pseudomonadati</taxon>
        <taxon>Planctomycetota</taxon>
        <taxon>Candidatus Brocadiia</taxon>
        <taxon>Candidatus Brocadiales</taxon>
        <taxon>Candidatus Brocadiaceae</taxon>
        <taxon>Candidatus Jettenia</taxon>
    </lineage>
</organism>
<dbReference type="GO" id="GO:0016757">
    <property type="term" value="F:glycosyltransferase activity"/>
    <property type="evidence" value="ECO:0007669"/>
    <property type="project" value="UniProtKB-KW"/>
</dbReference>
<dbReference type="InterPro" id="IPR001173">
    <property type="entry name" value="Glyco_trans_2-like"/>
</dbReference>
<protein>
    <submittedName>
        <fullName evidence="6">Putative glycosyltransferase</fullName>
    </submittedName>
</protein>
<keyword evidence="4" id="KW-0812">Transmembrane</keyword>
<dbReference type="SUPFAM" id="SSF53448">
    <property type="entry name" value="Nucleotide-diphospho-sugar transferases"/>
    <property type="match status" value="1"/>
</dbReference>
<evidence type="ECO:0000256" key="1">
    <source>
        <dbReference type="ARBA" id="ARBA00006739"/>
    </source>
</evidence>
<evidence type="ECO:0000313" key="6">
    <source>
        <dbReference type="EMBL" id="GAB64208.1"/>
    </source>
</evidence>
<evidence type="ECO:0000256" key="2">
    <source>
        <dbReference type="ARBA" id="ARBA00022676"/>
    </source>
</evidence>
<evidence type="ECO:0000256" key="4">
    <source>
        <dbReference type="SAM" id="Phobius"/>
    </source>
</evidence>
<evidence type="ECO:0000259" key="5">
    <source>
        <dbReference type="Pfam" id="PF00535"/>
    </source>
</evidence>
<dbReference type="eggNOG" id="COG1215">
    <property type="taxonomic scope" value="Bacteria"/>
</dbReference>
<dbReference type="EMBL" id="BAFH01000004">
    <property type="protein sequence ID" value="GAB64208.1"/>
    <property type="molecule type" value="Genomic_DNA"/>
</dbReference>
<evidence type="ECO:0000313" key="7">
    <source>
        <dbReference type="Proteomes" id="UP000002985"/>
    </source>
</evidence>
<dbReference type="PANTHER" id="PTHR43630">
    <property type="entry name" value="POLY-BETA-1,6-N-ACETYL-D-GLUCOSAMINE SYNTHASE"/>
    <property type="match status" value="1"/>
</dbReference>
<dbReference type="Proteomes" id="UP000002985">
    <property type="component" value="Unassembled WGS sequence"/>
</dbReference>
<dbReference type="Gene3D" id="3.90.550.10">
    <property type="entry name" value="Spore Coat Polysaccharide Biosynthesis Protein SpsA, Chain A"/>
    <property type="match status" value="1"/>
</dbReference>
<keyword evidence="4" id="KW-1133">Transmembrane helix</keyword>
<feature type="transmembrane region" description="Helical" evidence="4">
    <location>
        <begin position="319"/>
        <end position="340"/>
    </location>
</feature>